<sequence>MAPRRPVTATSTADGMARSTTETVTADNTARVPVPDENSEASTTMMTGSAVTATNGRRRAKQTATAATRRRERLRERDQRRVHWAATVTNDGDTTRTALSAG</sequence>
<keyword evidence="3" id="KW-1185">Reference proteome</keyword>
<dbReference type="AlphaFoldDB" id="G4ZCV8"/>
<dbReference type="GeneID" id="20646395"/>
<reference evidence="2 3" key="1">
    <citation type="journal article" date="2006" name="Science">
        <title>Phytophthora genome sequences uncover evolutionary origins and mechanisms of pathogenesis.</title>
        <authorList>
            <person name="Tyler B.M."/>
            <person name="Tripathy S."/>
            <person name="Zhang X."/>
            <person name="Dehal P."/>
            <person name="Jiang R.H."/>
            <person name="Aerts A."/>
            <person name="Arredondo F.D."/>
            <person name="Baxter L."/>
            <person name="Bensasson D."/>
            <person name="Beynon J.L."/>
            <person name="Chapman J."/>
            <person name="Damasceno C.M."/>
            <person name="Dorrance A.E."/>
            <person name="Dou D."/>
            <person name="Dickerman A.W."/>
            <person name="Dubchak I.L."/>
            <person name="Garbelotto M."/>
            <person name="Gijzen M."/>
            <person name="Gordon S.G."/>
            <person name="Govers F."/>
            <person name="Grunwald N.J."/>
            <person name="Huang W."/>
            <person name="Ivors K.L."/>
            <person name="Jones R.W."/>
            <person name="Kamoun S."/>
            <person name="Krampis K."/>
            <person name="Lamour K.H."/>
            <person name="Lee M.K."/>
            <person name="McDonald W.H."/>
            <person name="Medina M."/>
            <person name="Meijer H.J."/>
            <person name="Nordberg E.K."/>
            <person name="Maclean D.J."/>
            <person name="Ospina-Giraldo M.D."/>
            <person name="Morris P.F."/>
            <person name="Phuntumart V."/>
            <person name="Putnam N.H."/>
            <person name="Rash S."/>
            <person name="Rose J.K."/>
            <person name="Sakihama Y."/>
            <person name="Salamov A.A."/>
            <person name="Savidor A."/>
            <person name="Scheuring C.F."/>
            <person name="Smith B.M."/>
            <person name="Sobral B.W."/>
            <person name="Terry A."/>
            <person name="Torto-Alalibo T.A."/>
            <person name="Win J."/>
            <person name="Xu Z."/>
            <person name="Zhang H."/>
            <person name="Grigoriev I.V."/>
            <person name="Rokhsar D.S."/>
            <person name="Boore J.L."/>
        </authorList>
    </citation>
    <scope>NUCLEOTIDE SEQUENCE [LARGE SCALE GENOMIC DNA]</scope>
    <source>
        <strain evidence="2 3">P6497</strain>
    </source>
</reference>
<accession>G4ZCV8</accession>
<feature type="compositionally biased region" description="Polar residues" evidence="1">
    <location>
        <begin position="40"/>
        <end position="55"/>
    </location>
</feature>
<protein>
    <submittedName>
        <fullName evidence="2">Uncharacterized protein</fullName>
    </submittedName>
</protein>
<evidence type="ECO:0000256" key="1">
    <source>
        <dbReference type="SAM" id="MobiDB-lite"/>
    </source>
</evidence>
<gene>
    <name evidence="2" type="ORF">PHYSODRAFT_332138</name>
</gene>
<dbReference type="Proteomes" id="UP000002640">
    <property type="component" value="Unassembled WGS sequence"/>
</dbReference>
<proteinExistence type="predicted"/>
<dbReference type="RefSeq" id="XP_009527374.1">
    <property type="nucleotide sequence ID" value="XM_009529079.1"/>
</dbReference>
<organism evidence="2 3">
    <name type="scientific">Phytophthora sojae (strain P6497)</name>
    <name type="common">Soybean stem and root rot agent</name>
    <name type="synonym">Phytophthora megasperma f. sp. glycines</name>
    <dbReference type="NCBI Taxonomy" id="1094619"/>
    <lineage>
        <taxon>Eukaryota</taxon>
        <taxon>Sar</taxon>
        <taxon>Stramenopiles</taxon>
        <taxon>Oomycota</taxon>
        <taxon>Peronosporomycetes</taxon>
        <taxon>Peronosporales</taxon>
        <taxon>Peronosporaceae</taxon>
        <taxon>Phytophthora</taxon>
    </lineage>
</organism>
<feature type="region of interest" description="Disordered" evidence="1">
    <location>
        <begin position="1"/>
        <end position="79"/>
    </location>
</feature>
<name>G4ZCV8_PHYSP</name>
<dbReference type="SMR" id="G4ZCV8"/>
<evidence type="ECO:0000313" key="3">
    <source>
        <dbReference type="Proteomes" id="UP000002640"/>
    </source>
</evidence>
<dbReference type="KEGG" id="psoj:PHYSODRAFT_332138"/>
<dbReference type="InParanoid" id="G4ZCV8"/>
<evidence type="ECO:0000313" key="2">
    <source>
        <dbReference type="EMBL" id="EGZ18316.1"/>
    </source>
</evidence>
<dbReference type="EMBL" id="JH159154">
    <property type="protein sequence ID" value="EGZ18316.1"/>
    <property type="molecule type" value="Genomic_DNA"/>
</dbReference>
<feature type="compositionally biased region" description="Polar residues" evidence="1">
    <location>
        <begin position="8"/>
        <end position="28"/>
    </location>
</feature>